<dbReference type="EMBL" id="VKQA01000002">
    <property type="protein sequence ID" value="MDR4250709.1"/>
    <property type="molecule type" value="Genomic_DNA"/>
</dbReference>
<gene>
    <name evidence="1" type="ORF">FO508_10170</name>
</gene>
<dbReference type="Pfam" id="PF04883">
    <property type="entry name" value="HK97-gp10_like"/>
    <property type="match status" value="1"/>
</dbReference>
<protein>
    <submittedName>
        <fullName evidence="1">HK97 gp10 family phage protein</fullName>
    </submittedName>
</protein>
<proteinExistence type="predicted"/>
<organism evidence="1 2">
    <name type="scientific">Bacillus pumilus</name>
    <name type="common">Bacillus mesentericus</name>
    <dbReference type="NCBI Taxonomy" id="1408"/>
    <lineage>
        <taxon>Bacteria</taxon>
        <taxon>Bacillati</taxon>
        <taxon>Bacillota</taxon>
        <taxon>Bacilli</taxon>
        <taxon>Bacillales</taxon>
        <taxon>Bacillaceae</taxon>
        <taxon>Bacillus</taxon>
    </lineage>
</organism>
<name>A0AAE3WJW7_BACPU</name>
<comment type="caution">
    <text evidence="1">The sequence shown here is derived from an EMBL/GenBank/DDBJ whole genome shotgun (WGS) entry which is preliminary data.</text>
</comment>
<accession>A0AAE3WJW7</accession>
<dbReference type="RefSeq" id="WP_309415801.1">
    <property type="nucleotide sequence ID" value="NZ_CP187659.1"/>
</dbReference>
<dbReference type="AlphaFoldDB" id="A0AAE3WJW7"/>
<reference evidence="1" key="1">
    <citation type="submission" date="2019-07" db="EMBL/GenBank/DDBJ databases">
        <title>Phylogenomic Reclassification of ATCC Bacillus Strains and Various Taxa within the Genus Bacillus.</title>
        <authorList>
            <person name="Riojas M.A."/>
            <person name="Frank A.M."/>
            <person name="Fenn S.L."/>
            <person name="King S."/>
            <person name="Brower S."/>
            <person name="Hazbon M.H."/>
        </authorList>
    </citation>
    <scope>NUCLEOTIDE SEQUENCE</scope>
    <source>
        <strain evidence="1">ATCC 27142</strain>
    </source>
</reference>
<dbReference type="Proteomes" id="UP001182042">
    <property type="component" value="Unassembled WGS sequence"/>
</dbReference>
<dbReference type="InterPro" id="IPR010064">
    <property type="entry name" value="HK97-gp10_tail"/>
</dbReference>
<evidence type="ECO:0000313" key="2">
    <source>
        <dbReference type="Proteomes" id="UP001182042"/>
    </source>
</evidence>
<sequence length="136" mass="14409">MSFTFDASNFISGISAASRGALEGAAQALGDSGDDLARVAQNIAPIDKGTLRQSVKKKFKLTAGKASVDVSFRAVEDGFNYAIWTHEMDYKLGPTSAGAGGIDGYEVGNKYLERPLRGNADKYVRWIADGARGGLT</sequence>
<evidence type="ECO:0000313" key="1">
    <source>
        <dbReference type="EMBL" id="MDR4250709.1"/>
    </source>
</evidence>